<evidence type="ECO:0000256" key="10">
    <source>
        <dbReference type="ARBA" id="ARBA00022737"/>
    </source>
</evidence>
<keyword evidence="16" id="KW-0675">Receptor</keyword>
<dbReference type="InterPro" id="IPR008271">
    <property type="entry name" value="Ser/Thr_kinase_AS"/>
</dbReference>
<keyword evidence="4" id="KW-0723">Serine/threonine-protein kinase</keyword>
<keyword evidence="7" id="KW-0808">Transferase</keyword>
<dbReference type="SUPFAM" id="SSF56112">
    <property type="entry name" value="Protein kinase-like (PK-like)"/>
    <property type="match status" value="1"/>
</dbReference>
<keyword evidence="15" id="KW-0472">Membrane</keyword>
<dbReference type="GO" id="GO:0004674">
    <property type="term" value="F:protein serine/threonine kinase activity"/>
    <property type="evidence" value="ECO:0007669"/>
    <property type="project" value="UniProtKB-KW"/>
</dbReference>
<evidence type="ECO:0000256" key="1">
    <source>
        <dbReference type="ARBA" id="ARBA00004162"/>
    </source>
</evidence>
<dbReference type="SMART" id="SM00220">
    <property type="entry name" value="S_TKc"/>
    <property type="match status" value="1"/>
</dbReference>
<dbReference type="InterPro" id="IPR001245">
    <property type="entry name" value="Ser-Thr/Tyr_kinase_cat_dom"/>
</dbReference>
<evidence type="ECO:0000256" key="9">
    <source>
        <dbReference type="ARBA" id="ARBA00022729"/>
    </source>
</evidence>
<dbReference type="GO" id="GO:0005524">
    <property type="term" value="F:ATP binding"/>
    <property type="evidence" value="ECO:0007669"/>
    <property type="project" value="UniProtKB-KW"/>
</dbReference>
<evidence type="ECO:0000256" key="11">
    <source>
        <dbReference type="ARBA" id="ARBA00022741"/>
    </source>
</evidence>
<comment type="subcellular location">
    <subcellularLocation>
        <location evidence="1">Cell membrane</location>
        <topology evidence="1">Single-pass membrane protein</topology>
    </subcellularLocation>
</comment>
<comment type="catalytic activity">
    <reaction evidence="19">
        <text>L-seryl-[protein] + ATP = O-phospho-L-seryl-[protein] + ADP + H(+)</text>
        <dbReference type="Rhea" id="RHEA:17989"/>
        <dbReference type="Rhea" id="RHEA-COMP:9863"/>
        <dbReference type="Rhea" id="RHEA-COMP:11604"/>
        <dbReference type="ChEBI" id="CHEBI:15378"/>
        <dbReference type="ChEBI" id="CHEBI:29999"/>
        <dbReference type="ChEBI" id="CHEBI:30616"/>
        <dbReference type="ChEBI" id="CHEBI:83421"/>
        <dbReference type="ChEBI" id="CHEBI:456216"/>
        <dbReference type="EC" id="2.7.11.1"/>
    </reaction>
</comment>
<comment type="caution">
    <text evidence="21">The sequence shown here is derived from an EMBL/GenBank/DDBJ whole genome shotgun (WGS) entry which is preliminary data.</text>
</comment>
<evidence type="ECO:0000256" key="19">
    <source>
        <dbReference type="ARBA" id="ARBA00048679"/>
    </source>
</evidence>
<dbReference type="FunFam" id="1.10.510.10:FF:000358">
    <property type="entry name" value="Putative leucine-rich repeat receptor-like serine/threonine-protein kinase"/>
    <property type="match status" value="1"/>
</dbReference>
<feature type="domain" description="Protein kinase" evidence="20">
    <location>
        <begin position="1"/>
        <end position="220"/>
    </location>
</feature>
<keyword evidence="6" id="KW-0433">Leucine-rich repeat</keyword>
<evidence type="ECO:0000259" key="20">
    <source>
        <dbReference type="PROSITE" id="PS50011"/>
    </source>
</evidence>
<keyword evidence="22" id="KW-1185">Reference proteome</keyword>
<keyword evidence="10" id="KW-0677">Repeat</keyword>
<evidence type="ECO:0000256" key="18">
    <source>
        <dbReference type="ARBA" id="ARBA00047899"/>
    </source>
</evidence>
<dbReference type="SUPFAM" id="SSF52058">
    <property type="entry name" value="L domain-like"/>
    <property type="match status" value="1"/>
</dbReference>
<dbReference type="PANTHER" id="PTHR27008">
    <property type="entry name" value="OS04G0122200 PROTEIN"/>
    <property type="match status" value="1"/>
</dbReference>
<dbReference type="AlphaFoldDB" id="A0ABD1NKU4"/>
<evidence type="ECO:0000256" key="8">
    <source>
        <dbReference type="ARBA" id="ARBA00022692"/>
    </source>
</evidence>
<dbReference type="InterPro" id="IPR011009">
    <property type="entry name" value="Kinase-like_dom_sf"/>
</dbReference>
<evidence type="ECO:0000256" key="7">
    <source>
        <dbReference type="ARBA" id="ARBA00022679"/>
    </source>
</evidence>
<evidence type="ECO:0000256" key="4">
    <source>
        <dbReference type="ARBA" id="ARBA00022527"/>
    </source>
</evidence>
<proteinExistence type="predicted"/>
<organism evidence="21 22">
    <name type="scientific">Flemingia macrophylla</name>
    <dbReference type="NCBI Taxonomy" id="520843"/>
    <lineage>
        <taxon>Eukaryota</taxon>
        <taxon>Viridiplantae</taxon>
        <taxon>Streptophyta</taxon>
        <taxon>Embryophyta</taxon>
        <taxon>Tracheophyta</taxon>
        <taxon>Spermatophyta</taxon>
        <taxon>Magnoliopsida</taxon>
        <taxon>eudicotyledons</taxon>
        <taxon>Gunneridae</taxon>
        <taxon>Pentapetalae</taxon>
        <taxon>rosids</taxon>
        <taxon>fabids</taxon>
        <taxon>Fabales</taxon>
        <taxon>Fabaceae</taxon>
        <taxon>Papilionoideae</taxon>
        <taxon>50 kb inversion clade</taxon>
        <taxon>NPAAA clade</taxon>
        <taxon>indigoferoid/millettioid clade</taxon>
        <taxon>Phaseoleae</taxon>
        <taxon>Flemingia</taxon>
    </lineage>
</organism>
<keyword evidence="13" id="KW-0067">ATP-binding</keyword>
<dbReference type="Pfam" id="PF07714">
    <property type="entry name" value="PK_Tyr_Ser-Thr"/>
    <property type="match status" value="1"/>
</dbReference>
<gene>
    <name evidence="21" type="ORF">Fmac_002765</name>
</gene>
<evidence type="ECO:0000256" key="2">
    <source>
        <dbReference type="ARBA" id="ARBA00012513"/>
    </source>
</evidence>
<dbReference type="InterPro" id="IPR001611">
    <property type="entry name" value="Leu-rich_rpt"/>
</dbReference>
<dbReference type="Proteomes" id="UP001603857">
    <property type="component" value="Unassembled WGS sequence"/>
</dbReference>
<comment type="catalytic activity">
    <reaction evidence="18">
        <text>L-threonyl-[protein] + ATP = O-phospho-L-threonyl-[protein] + ADP + H(+)</text>
        <dbReference type="Rhea" id="RHEA:46608"/>
        <dbReference type="Rhea" id="RHEA-COMP:11060"/>
        <dbReference type="Rhea" id="RHEA-COMP:11605"/>
        <dbReference type="ChEBI" id="CHEBI:15378"/>
        <dbReference type="ChEBI" id="CHEBI:30013"/>
        <dbReference type="ChEBI" id="CHEBI:30616"/>
        <dbReference type="ChEBI" id="CHEBI:61977"/>
        <dbReference type="ChEBI" id="CHEBI:456216"/>
        <dbReference type="EC" id="2.7.11.1"/>
    </reaction>
</comment>
<dbReference type="InterPro" id="IPR000719">
    <property type="entry name" value="Prot_kinase_dom"/>
</dbReference>
<sequence length="443" mass="48775">MRNGSLDKWLHPMTLNAKYSGTLSLDQRLNIVIDVASALHYLHHECEKPIIHCDLKPSNVLLDDDMIAHVSDFGIARLISTIDGSTSKQTSTIGVKGTIGYAPPEYGMGAAVSMNGDMYSFGILVLEMFTGRKPTDEIFGDCQNLHNYVKKSFSDDLFQILDPSLVPEKMKNSQNLSPEVEHCLASLFNIGLACSVESAKERMTIIDVNKELNKIRNTFLACKLQQLNVGNNKLNGGIPSFIGNFSSLILLSVGINNLEGDVPHEICHLKNLVEIYMPGNKLIGTFPFCLYNMSSLIMISAAANQFNGSLPPNMFHTLSSLKAFLIGDNQISGTIPSSITNASLLSTIEITENYFVGQVPGMGKLHDLQHLALSLNNLGYNSINDLNFLKSLTNCSKLQLLAISYNNFGGHLPNSLGNLSTQLDHLYLGVIRYQEKFLRQLET</sequence>
<evidence type="ECO:0000256" key="12">
    <source>
        <dbReference type="ARBA" id="ARBA00022777"/>
    </source>
</evidence>
<reference evidence="21 22" key="1">
    <citation type="submission" date="2024-08" db="EMBL/GenBank/DDBJ databases">
        <title>Insights into the chromosomal genome structure of Flemingia macrophylla.</title>
        <authorList>
            <person name="Ding Y."/>
            <person name="Zhao Y."/>
            <person name="Bi W."/>
            <person name="Wu M."/>
            <person name="Zhao G."/>
            <person name="Gong Y."/>
            <person name="Li W."/>
            <person name="Zhang P."/>
        </authorList>
    </citation>
    <scope>NUCLEOTIDE SEQUENCE [LARGE SCALE GENOMIC DNA]</scope>
    <source>
        <strain evidence="21">DYQJB</strain>
        <tissue evidence="21">Leaf</tissue>
    </source>
</reference>
<evidence type="ECO:0000313" key="22">
    <source>
        <dbReference type="Proteomes" id="UP001603857"/>
    </source>
</evidence>
<keyword evidence="9" id="KW-0732">Signal</keyword>
<evidence type="ECO:0000256" key="17">
    <source>
        <dbReference type="ARBA" id="ARBA00023180"/>
    </source>
</evidence>
<name>A0ABD1NKU4_9FABA</name>
<accession>A0ABD1NKU4</accession>
<protein>
    <recommendedName>
        <fullName evidence="2">non-specific serine/threonine protein kinase</fullName>
        <ecNumber evidence="2">2.7.11.1</ecNumber>
    </recommendedName>
</protein>
<evidence type="ECO:0000256" key="6">
    <source>
        <dbReference type="ARBA" id="ARBA00022614"/>
    </source>
</evidence>
<dbReference type="PANTHER" id="PTHR27008:SF523">
    <property type="entry name" value="LRR RECEPTOR-LIKE KINASE FAMILY PROTEIN"/>
    <property type="match status" value="1"/>
</dbReference>
<evidence type="ECO:0000256" key="16">
    <source>
        <dbReference type="ARBA" id="ARBA00023170"/>
    </source>
</evidence>
<dbReference type="Pfam" id="PF00560">
    <property type="entry name" value="LRR_1"/>
    <property type="match status" value="2"/>
</dbReference>
<keyword evidence="11" id="KW-0547">Nucleotide-binding</keyword>
<keyword evidence="12" id="KW-0418">Kinase</keyword>
<dbReference type="Gene3D" id="3.80.10.10">
    <property type="entry name" value="Ribonuclease Inhibitor"/>
    <property type="match status" value="2"/>
</dbReference>
<dbReference type="GO" id="GO:0005886">
    <property type="term" value="C:plasma membrane"/>
    <property type="evidence" value="ECO:0007669"/>
    <property type="project" value="UniProtKB-SubCell"/>
</dbReference>
<dbReference type="PROSITE" id="PS50011">
    <property type="entry name" value="PROTEIN_KINASE_DOM"/>
    <property type="match status" value="1"/>
</dbReference>
<evidence type="ECO:0000256" key="15">
    <source>
        <dbReference type="ARBA" id="ARBA00023136"/>
    </source>
</evidence>
<dbReference type="PROSITE" id="PS00108">
    <property type="entry name" value="PROTEIN_KINASE_ST"/>
    <property type="match status" value="1"/>
</dbReference>
<evidence type="ECO:0000256" key="13">
    <source>
        <dbReference type="ARBA" id="ARBA00022840"/>
    </source>
</evidence>
<keyword evidence="8" id="KW-0812">Transmembrane</keyword>
<dbReference type="EC" id="2.7.11.1" evidence="2"/>
<dbReference type="EMBL" id="JBGMDY010000001">
    <property type="protein sequence ID" value="KAL2348765.1"/>
    <property type="molecule type" value="Genomic_DNA"/>
</dbReference>
<evidence type="ECO:0000256" key="5">
    <source>
        <dbReference type="ARBA" id="ARBA00022553"/>
    </source>
</evidence>
<dbReference type="InterPro" id="IPR032675">
    <property type="entry name" value="LRR_dom_sf"/>
</dbReference>
<dbReference type="InterPro" id="IPR051809">
    <property type="entry name" value="Plant_receptor-like_S/T_kinase"/>
</dbReference>
<evidence type="ECO:0000256" key="3">
    <source>
        <dbReference type="ARBA" id="ARBA00022475"/>
    </source>
</evidence>
<keyword evidence="3" id="KW-1003">Cell membrane</keyword>
<evidence type="ECO:0000313" key="21">
    <source>
        <dbReference type="EMBL" id="KAL2348765.1"/>
    </source>
</evidence>
<keyword evidence="17" id="KW-0325">Glycoprotein</keyword>
<dbReference type="Gene3D" id="1.10.510.10">
    <property type="entry name" value="Transferase(Phosphotransferase) domain 1"/>
    <property type="match status" value="1"/>
</dbReference>
<keyword evidence="5" id="KW-0597">Phosphoprotein</keyword>
<keyword evidence="14" id="KW-1133">Transmembrane helix</keyword>
<evidence type="ECO:0000256" key="14">
    <source>
        <dbReference type="ARBA" id="ARBA00022989"/>
    </source>
</evidence>